<evidence type="ECO:0000256" key="1">
    <source>
        <dbReference type="ARBA" id="ARBA00004155"/>
    </source>
</evidence>
<evidence type="ECO:0000256" key="20">
    <source>
        <dbReference type="ARBA" id="ARBA00044924"/>
    </source>
</evidence>
<dbReference type="PROSITE" id="PS51257">
    <property type="entry name" value="PROKAR_LIPOPROTEIN"/>
    <property type="match status" value="1"/>
</dbReference>
<feature type="transmembrane region" description="Helical" evidence="25">
    <location>
        <begin position="320"/>
        <end position="340"/>
    </location>
</feature>
<dbReference type="PANTHER" id="PTHR23512">
    <property type="entry name" value="MAJOR FACILITATOR SUPERFAMILY DOMAIN-CONTAINING PROTEIN 1"/>
    <property type="match status" value="1"/>
</dbReference>
<evidence type="ECO:0000313" key="28">
    <source>
        <dbReference type="Proteomes" id="UP000823660"/>
    </source>
</evidence>
<comment type="catalytic activity">
    <reaction evidence="17">
        <text>L-arginyl-glycine(out) = L-arginyl-glycine(in)</text>
        <dbReference type="Rhea" id="RHEA:79391"/>
        <dbReference type="ChEBI" id="CHEBI:229955"/>
    </reaction>
</comment>
<evidence type="ECO:0000256" key="14">
    <source>
        <dbReference type="ARBA" id="ARBA00044898"/>
    </source>
</evidence>
<keyword evidence="7" id="KW-0458">Lysosome</keyword>
<comment type="catalytic activity">
    <reaction evidence="8">
        <text>L-lysyl-L-alanine(out) = L-lysyl-L-alanine(in)</text>
        <dbReference type="Rhea" id="RHEA:79399"/>
        <dbReference type="ChEBI" id="CHEBI:229954"/>
    </reaction>
</comment>
<dbReference type="InterPro" id="IPR036259">
    <property type="entry name" value="MFS_trans_sf"/>
</dbReference>
<evidence type="ECO:0000256" key="24">
    <source>
        <dbReference type="ARBA" id="ARBA00046376"/>
    </source>
</evidence>
<comment type="catalytic activity">
    <reaction evidence="11">
        <text>L-alpha-aminoacyl-L-histidine(out) = L-alpha-aminoacyl-L-histidine(in)</text>
        <dbReference type="Rhea" id="RHEA:79375"/>
        <dbReference type="ChEBI" id="CHEBI:229967"/>
    </reaction>
</comment>
<evidence type="ECO:0000256" key="5">
    <source>
        <dbReference type="ARBA" id="ARBA00022989"/>
    </source>
</evidence>
<evidence type="ECO:0000256" key="7">
    <source>
        <dbReference type="ARBA" id="ARBA00023228"/>
    </source>
</evidence>
<comment type="catalytic activity">
    <reaction evidence="10">
        <text>L-alpha-aminoacyl-L-arginine(out) = L-alpha-aminoacyl-L-arginine(in)</text>
        <dbReference type="Rhea" id="RHEA:79367"/>
        <dbReference type="ChEBI" id="CHEBI:229968"/>
    </reaction>
</comment>
<evidence type="ECO:0000256" key="17">
    <source>
        <dbReference type="ARBA" id="ARBA00044903"/>
    </source>
</evidence>
<comment type="catalytic activity">
    <reaction evidence="20">
        <text>L-lysyl-glycine(out) = L-lysyl-glycine(in)</text>
        <dbReference type="Rhea" id="RHEA:79407"/>
        <dbReference type="ChEBI" id="CHEBI:191202"/>
    </reaction>
</comment>
<evidence type="ECO:0000256" key="8">
    <source>
        <dbReference type="ARBA" id="ARBA00044876"/>
    </source>
</evidence>
<feature type="transmembrane region" description="Helical" evidence="25">
    <location>
        <begin position="199"/>
        <end position="222"/>
    </location>
</feature>
<reference evidence="27" key="1">
    <citation type="submission" date="2020-10" db="EMBL/GenBank/DDBJ databases">
        <authorList>
            <person name="Gilroy R."/>
        </authorList>
    </citation>
    <scope>NUCLEOTIDE SEQUENCE</scope>
    <source>
        <strain evidence="27">B1-15692</strain>
    </source>
</reference>
<dbReference type="InterPro" id="IPR020846">
    <property type="entry name" value="MFS_dom"/>
</dbReference>
<evidence type="ECO:0000256" key="12">
    <source>
        <dbReference type="ARBA" id="ARBA00044891"/>
    </source>
</evidence>
<dbReference type="SUPFAM" id="SSF103473">
    <property type="entry name" value="MFS general substrate transporter"/>
    <property type="match status" value="1"/>
</dbReference>
<comment type="subunit">
    <text evidence="24">Homodimer. Interacts with lysosomal protein GLMP (via lumenal domain); the interaction starts while both proteins are still in the endoplasmic reticulum and is required for stabilization of MFSD1 in lysosomes but has no direct effect on its targeting to lysosomes or transporter activity.</text>
</comment>
<keyword evidence="4 25" id="KW-0812">Transmembrane</keyword>
<dbReference type="PROSITE" id="PS50850">
    <property type="entry name" value="MFS"/>
    <property type="match status" value="1"/>
</dbReference>
<feature type="transmembrane region" description="Helical" evidence="25">
    <location>
        <begin position="255"/>
        <end position="273"/>
    </location>
</feature>
<comment type="similarity">
    <text evidence="2">Belongs to the major facilitator superfamily.</text>
</comment>
<comment type="function">
    <text evidence="23">Lysosomal dipeptide uniporter that selectively exports lysine, arginine or histidine-containing dipeptides with a net positive charge from the lysosome lumen into the cytosol. Could play a role in a specific type of protein O-glycosylation indirectly regulating macrophages migration and tissue invasion. Also essential for liver homeostasis.</text>
</comment>
<evidence type="ECO:0000256" key="6">
    <source>
        <dbReference type="ARBA" id="ARBA00023136"/>
    </source>
</evidence>
<evidence type="ECO:0000256" key="21">
    <source>
        <dbReference type="ARBA" id="ARBA00044985"/>
    </source>
</evidence>
<comment type="catalytic activity">
    <reaction evidence="12">
        <text>L-lysyl-L-alpha-amino acid(out) = L-lysyl-L-alpha-amino acid(in)</text>
        <dbReference type="Rhea" id="RHEA:79387"/>
        <dbReference type="ChEBI" id="CHEBI:229965"/>
    </reaction>
</comment>
<comment type="catalytic activity">
    <reaction evidence="15">
        <text>L-arginyl-L-alpha-amino acid(out) = L-arginyl-L-alpha-amino acid(in)</text>
        <dbReference type="Rhea" id="RHEA:79371"/>
        <dbReference type="ChEBI" id="CHEBI:84315"/>
    </reaction>
</comment>
<comment type="catalytic activity">
    <reaction evidence="19">
        <text>L-alanyl-L-lysine(out) = L-alanyl-L-lysine(in)</text>
        <dbReference type="Rhea" id="RHEA:79415"/>
        <dbReference type="ChEBI" id="CHEBI:192470"/>
    </reaction>
</comment>
<evidence type="ECO:0000259" key="26">
    <source>
        <dbReference type="PROSITE" id="PS50850"/>
    </source>
</evidence>
<feature type="transmembrane region" description="Helical" evidence="25">
    <location>
        <begin position="421"/>
        <end position="444"/>
    </location>
</feature>
<evidence type="ECO:0000256" key="18">
    <source>
        <dbReference type="ARBA" id="ARBA00044912"/>
    </source>
</evidence>
<dbReference type="Pfam" id="PF07690">
    <property type="entry name" value="MFS_1"/>
    <property type="match status" value="1"/>
</dbReference>
<evidence type="ECO:0000256" key="3">
    <source>
        <dbReference type="ARBA" id="ARBA00022448"/>
    </source>
</evidence>
<gene>
    <name evidence="27" type="ORF">IAB99_08135</name>
</gene>
<evidence type="ECO:0000256" key="13">
    <source>
        <dbReference type="ARBA" id="ARBA00044893"/>
    </source>
</evidence>
<evidence type="ECO:0000256" key="4">
    <source>
        <dbReference type="ARBA" id="ARBA00022692"/>
    </source>
</evidence>
<dbReference type="GO" id="GO:0005765">
    <property type="term" value="C:lysosomal membrane"/>
    <property type="evidence" value="ECO:0007669"/>
    <property type="project" value="UniProtKB-SubCell"/>
</dbReference>
<comment type="catalytic activity">
    <reaction evidence="9">
        <text>L-histidyl-glycine(out) = L-histidyl-glycine(in)</text>
        <dbReference type="Rhea" id="RHEA:79395"/>
        <dbReference type="ChEBI" id="CHEBI:229957"/>
    </reaction>
</comment>
<feature type="transmembrane region" description="Helical" evidence="25">
    <location>
        <begin position="60"/>
        <end position="83"/>
    </location>
</feature>
<evidence type="ECO:0000256" key="10">
    <source>
        <dbReference type="ARBA" id="ARBA00044881"/>
    </source>
</evidence>
<evidence type="ECO:0000313" key="27">
    <source>
        <dbReference type="EMBL" id="MBO8467711.1"/>
    </source>
</evidence>
<keyword evidence="5 25" id="KW-1133">Transmembrane helix</keyword>
<name>A0A9D9I9X6_9BACT</name>
<dbReference type="Proteomes" id="UP000823660">
    <property type="component" value="Unassembled WGS sequence"/>
</dbReference>
<organism evidence="27 28">
    <name type="scientific">Candidatus Cryptobacteroides faecipullorum</name>
    <dbReference type="NCBI Taxonomy" id="2840764"/>
    <lineage>
        <taxon>Bacteria</taxon>
        <taxon>Pseudomonadati</taxon>
        <taxon>Bacteroidota</taxon>
        <taxon>Bacteroidia</taxon>
        <taxon>Bacteroidales</taxon>
        <taxon>Candidatus Cryptobacteroides</taxon>
    </lineage>
</organism>
<dbReference type="AlphaFoldDB" id="A0A9D9I9X6"/>
<protein>
    <recommendedName>
        <fullName evidence="21">Lysosomal dipeptide transporter MFSD1</fullName>
    </recommendedName>
    <alternativeName>
        <fullName evidence="22">Major facilitator superfamily domain-containing protein 1</fullName>
    </alternativeName>
</protein>
<comment type="catalytic activity">
    <reaction evidence="18">
        <text>L-histidyl-L-alpha-amino acid(out) = L-histidyl-L-alpha-amino acid(in)</text>
        <dbReference type="Rhea" id="RHEA:79379"/>
        <dbReference type="ChEBI" id="CHEBI:229964"/>
    </reaction>
</comment>
<evidence type="ECO:0000256" key="9">
    <source>
        <dbReference type="ARBA" id="ARBA00044878"/>
    </source>
</evidence>
<accession>A0A9D9I9X6</accession>
<evidence type="ECO:0000256" key="11">
    <source>
        <dbReference type="ARBA" id="ARBA00044884"/>
    </source>
</evidence>
<comment type="caution">
    <text evidence="27">The sequence shown here is derived from an EMBL/GenBank/DDBJ whole genome shotgun (WGS) entry which is preliminary data.</text>
</comment>
<feature type="transmembrane region" description="Helical" evidence="25">
    <location>
        <begin position="379"/>
        <end position="401"/>
    </location>
</feature>
<dbReference type="InterPro" id="IPR011701">
    <property type="entry name" value="MFS"/>
</dbReference>
<dbReference type="EMBL" id="JADIMH010000049">
    <property type="protein sequence ID" value="MBO8467711.1"/>
    <property type="molecule type" value="Genomic_DNA"/>
</dbReference>
<keyword evidence="3" id="KW-0813">Transport</keyword>
<dbReference type="GO" id="GO:0022857">
    <property type="term" value="F:transmembrane transporter activity"/>
    <property type="evidence" value="ECO:0007669"/>
    <property type="project" value="InterPro"/>
</dbReference>
<dbReference type="InterPro" id="IPR052187">
    <property type="entry name" value="MFSD1"/>
</dbReference>
<comment type="catalytic activity">
    <reaction evidence="13">
        <text>L-alpha-aminoacyl-L-lysine(out) = L-alpha-aminoacyl-L-lysine(in)</text>
        <dbReference type="Rhea" id="RHEA:79383"/>
        <dbReference type="ChEBI" id="CHEBI:229966"/>
    </reaction>
</comment>
<evidence type="ECO:0000256" key="22">
    <source>
        <dbReference type="ARBA" id="ARBA00045018"/>
    </source>
</evidence>
<feature type="transmembrane region" description="Helical" evidence="25">
    <location>
        <begin position="154"/>
        <end position="179"/>
    </location>
</feature>
<evidence type="ECO:0000256" key="23">
    <source>
        <dbReference type="ARBA" id="ARBA00045709"/>
    </source>
</evidence>
<comment type="subcellular location">
    <subcellularLocation>
        <location evidence="1">Lysosome membrane</location>
        <topology evidence="1">Multi-pass membrane protein</topology>
    </subcellularLocation>
</comment>
<proteinExistence type="inferred from homology"/>
<feature type="transmembrane region" description="Helical" evidence="25">
    <location>
        <begin position="15"/>
        <end position="34"/>
    </location>
</feature>
<sequence length="461" mass="49945">MSDNKRLDRINKSSTACWVALACLVVPMFASYFFDDMFSTLSHIFQNPEMLQLGWDSADYGFYAGGYSFLCVCGGLVICGVLLDVFGVRIIGSVFVGLMIAGAAIVMTALLSGLAPDVTLTIAYIGCMLFGLGSEIAGVAVTRSIAKWFKGRNVALAMGLQLSIARLGTATAFIISPMLVAEKSAGEIYTLAETARPAMAGLAMLLAGGILWSIFVAMDARFDKDAGITRSRGTVKDEDKFRFSDILKVLTNPRFLMIALLCVFFYCCIISFKKFGTSIVIPRFGMDVDSAKWMITMIPFFTVLFTPLFGALVDKAGKATTWMITGAVLVLAAHLIMAFAPQGTAFYGYLAISLLGIGYSLVPSAMWPTVPKIIPEKNLGTAFSLIYWIQNMGMLLVPVFVGRIFRNMVTEAGNRIQEINAAVHAEFIFIGLGTAAVVIAALLISSSRRHPELEIDLPNKK</sequence>
<dbReference type="Gene3D" id="1.20.1250.20">
    <property type="entry name" value="MFS general substrate transporter like domains"/>
    <property type="match status" value="2"/>
</dbReference>
<comment type="catalytic activity">
    <reaction evidence="14">
        <text>L-aspartyl-L-lysine(out) = L-aspartyl-L-lysine(in)</text>
        <dbReference type="Rhea" id="RHEA:79411"/>
        <dbReference type="ChEBI" id="CHEBI:229953"/>
    </reaction>
</comment>
<comment type="catalytic activity">
    <reaction evidence="16">
        <text>L-lysyl-L-lysine(out) = L-lysyl-L-lysine(in)</text>
        <dbReference type="Rhea" id="RHEA:79403"/>
        <dbReference type="ChEBI" id="CHEBI:229956"/>
    </reaction>
</comment>
<keyword evidence="6 25" id="KW-0472">Membrane</keyword>
<feature type="transmembrane region" description="Helical" evidence="25">
    <location>
        <begin position="346"/>
        <end position="367"/>
    </location>
</feature>
<evidence type="ECO:0000256" key="2">
    <source>
        <dbReference type="ARBA" id="ARBA00008335"/>
    </source>
</evidence>
<evidence type="ECO:0000256" key="16">
    <source>
        <dbReference type="ARBA" id="ARBA00044900"/>
    </source>
</evidence>
<reference evidence="27" key="2">
    <citation type="journal article" date="2021" name="PeerJ">
        <title>Extensive microbial diversity within the chicken gut microbiome revealed by metagenomics and culture.</title>
        <authorList>
            <person name="Gilroy R."/>
            <person name="Ravi A."/>
            <person name="Getino M."/>
            <person name="Pursley I."/>
            <person name="Horton D.L."/>
            <person name="Alikhan N.F."/>
            <person name="Baker D."/>
            <person name="Gharbi K."/>
            <person name="Hall N."/>
            <person name="Watson M."/>
            <person name="Adriaenssens E.M."/>
            <person name="Foster-Nyarko E."/>
            <person name="Jarju S."/>
            <person name="Secka A."/>
            <person name="Antonio M."/>
            <person name="Oren A."/>
            <person name="Chaudhuri R.R."/>
            <person name="La Ragione R."/>
            <person name="Hildebrand F."/>
            <person name="Pallen M.J."/>
        </authorList>
    </citation>
    <scope>NUCLEOTIDE SEQUENCE</scope>
    <source>
        <strain evidence="27">B1-15692</strain>
    </source>
</reference>
<evidence type="ECO:0000256" key="19">
    <source>
        <dbReference type="ARBA" id="ARBA00044919"/>
    </source>
</evidence>
<evidence type="ECO:0000256" key="25">
    <source>
        <dbReference type="SAM" id="Phobius"/>
    </source>
</evidence>
<feature type="domain" description="Major facilitator superfamily (MFS) profile" evidence="26">
    <location>
        <begin position="24"/>
        <end position="448"/>
    </location>
</feature>
<feature type="transmembrane region" description="Helical" evidence="25">
    <location>
        <begin position="293"/>
        <end position="313"/>
    </location>
</feature>
<feature type="transmembrane region" description="Helical" evidence="25">
    <location>
        <begin position="121"/>
        <end position="142"/>
    </location>
</feature>
<evidence type="ECO:0000256" key="15">
    <source>
        <dbReference type="ARBA" id="ARBA00044899"/>
    </source>
</evidence>
<feature type="transmembrane region" description="Helical" evidence="25">
    <location>
        <begin position="90"/>
        <end position="115"/>
    </location>
</feature>
<dbReference type="PANTHER" id="PTHR23512:SF3">
    <property type="entry name" value="MAJOR FACILITATOR SUPERFAMILY DOMAIN-CONTAINING PROTEIN 1"/>
    <property type="match status" value="1"/>
</dbReference>